<sequence>MKDNDFLKPGDTVAHSNKQLMESPEIAKIAETVIERENLDFGPAEIGYFLVYPNLSKYKAAKCVKASREVQYYSGNNYLIEISGELWDMLDQKTREMVLFHQLLHVDPVYKAKNQEWKMKVRKPDFSDFYEINDKYGNDWYKTVQATVSSLYDLDPKRESKVSL</sequence>
<dbReference type="RefSeq" id="WP_073058828.1">
    <property type="nucleotide sequence ID" value="NZ_FQUS01000001.1"/>
</dbReference>
<protein>
    <recommendedName>
        <fullName evidence="1">Putative phage metallopeptidase domain-containing protein</fullName>
    </recommendedName>
</protein>
<gene>
    <name evidence="2" type="ORF">SAMN05443144_10167</name>
</gene>
<dbReference type="Pfam" id="PF18894">
    <property type="entry name" value="PhageMetallopep"/>
    <property type="match status" value="1"/>
</dbReference>
<evidence type="ECO:0000313" key="3">
    <source>
        <dbReference type="Proteomes" id="UP000184041"/>
    </source>
</evidence>
<dbReference type="STRING" id="1194090.SAMN05443144_10167"/>
<dbReference type="OrthoDB" id="1523633at2"/>
<proteinExistence type="predicted"/>
<accession>A0A1M4SM35</accession>
<dbReference type="AlphaFoldDB" id="A0A1M4SM35"/>
<evidence type="ECO:0000259" key="1">
    <source>
        <dbReference type="Pfam" id="PF18894"/>
    </source>
</evidence>
<keyword evidence="3" id="KW-1185">Reference proteome</keyword>
<organism evidence="2 3">
    <name type="scientific">Fodinibius roseus</name>
    <dbReference type="NCBI Taxonomy" id="1194090"/>
    <lineage>
        <taxon>Bacteria</taxon>
        <taxon>Pseudomonadati</taxon>
        <taxon>Balneolota</taxon>
        <taxon>Balneolia</taxon>
        <taxon>Balneolales</taxon>
        <taxon>Balneolaceae</taxon>
        <taxon>Fodinibius</taxon>
    </lineage>
</organism>
<feature type="domain" description="Putative phage metallopeptidase" evidence="1">
    <location>
        <begin position="19"/>
        <end position="146"/>
    </location>
</feature>
<dbReference type="Proteomes" id="UP000184041">
    <property type="component" value="Unassembled WGS sequence"/>
</dbReference>
<evidence type="ECO:0000313" key="2">
    <source>
        <dbReference type="EMBL" id="SHE33037.1"/>
    </source>
</evidence>
<reference evidence="2 3" key="1">
    <citation type="submission" date="2016-11" db="EMBL/GenBank/DDBJ databases">
        <authorList>
            <person name="Jaros S."/>
            <person name="Januszkiewicz K."/>
            <person name="Wedrychowicz H."/>
        </authorList>
    </citation>
    <scope>NUCLEOTIDE SEQUENCE [LARGE SCALE GENOMIC DNA]</scope>
    <source>
        <strain evidence="2 3">DSM 21986</strain>
    </source>
</reference>
<dbReference type="EMBL" id="FQUS01000001">
    <property type="protein sequence ID" value="SHE33037.1"/>
    <property type="molecule type" value="Genomic_DNA"/>
</dbReference>
<name>A0A1M4SM35_9BACT</name>
<dbReference type="InterPro" id="IPR043998">
    <property type="entry name" value="Put_Metallopep"/>
</dbReference>